<dbReference type="GO" id="GO:0005886">
    <property type="term" value="C:plasma membrane"/>
    <property type="evidence" value="ECO:0007669"/>
    <property type="project" value="TreeGrafter"/>
</dbReference>
<dbReference type="SUPFAM" id="SSF55073">
    <property type="entry name" value="Nucleotide cyclase"/>
    <property type="match status" value="1"/>
</dbReference>
<accession>A0A9X2WMV2</accession>
<reference evidence="5" key="1">
    <citation type="journal article" date="2023" name="Int. J. Syst. Evol. Microbiol.">
        <title>&lt;i&gt;Shewanella septentrionalis&lt;/i&gt; sp. nov. and &lt;i&gt;Shewanella holmiensis&lt;/i&gt; sp. nov., isolated from Baltic Sea water and sediments.</title>
        <authorList>
            <person name="Martin-Rodriguez A.J."/>
            <person name="Thorell K."/>
            <person name="Joffre E."/>
            <person name="Jensie-Markopoulos S."/>
            <person name="Moore E.R.B."/>
            <person name="Sjoling A."/>
        </authorList>
    </citation>
    <scope>NUCLEOTIDE SEQUENCE</scope>
    <source>
        <strain evidence="5">SP1S2-7</strain>
    </source>
</reference>
<dbReference type="GO" id="GO:0043709">
    <property type="term" value="P:cell adhesion involved in single-species biofilm formation"/>
    <property type="evidence" value="ECO:0007669"/>
    <property type="project" value="TreeGrafter"/>
</dbReference>
<organism evidence="5 6">
    <name type="scientific">Shewanella holmiensis</name>
    <dbReference type="NCBI Taxonomy" id="2952222"/>
    <lineage>
        <taxon>Bacteria</taxon>
        <taxon>Pseudomonadati</taxon>
        <taxon>Pseudomonadota</taxon>
        <taxon>Gammaproteobacteria</taxon>
        <taxon>Alteromonadales</taxon>
        <taxon>Shewanellaceae</taxon>
        <taxon>Shewanella</taxon>
    </lineage>
</organism>
<name>A0A9X2WMV2_9GAMM</name>
<dbReference type="FunFam" id="3.30.70.270:FF:000001">
    <property type="entry name" value="Diguanylate cyclase domain protein"/>
    <property type="match status" value="1"/>
</dbReference>
<evidence type="ECO:0000256" key="1">
    <source>
        <dbReference type="ARBA" id="ARBA00001946"/>
    </source>
</evidence>
<sequence>MIQHNQNIEQTADILRLAVPKMTDLNIPVTPENYAIWYDYFAETNLNLKRAIDGLIANKVVFTHNVNAGLYNRFIEERSPEIIENVQIETQILIKSLFNKIDEITEGTSSFGDNLHQFGDQLQQNPTAEVLSDLVLNLVAEVDQVIADNAKMKADLSTLGEELYNLKGEMDNLSKVAMTDELTSLNNRRAYETFALEQLTRFQEAQVDCCLLLIDIDHFKIFNDTYGHLIGDKVLAYVALALKNAVKGDDFVARYGGEEFIIMLPDTKIADALMVAEKLRERICAKQLTIGKETKQNLGHITVSIGVSKFKTGDDLDTLLARADKQLYLAKSDGRNCVKYYQE</sequence>
<dbReference type="Proteomes" id="UP001155546">
    <property type="component" value="Unassembled WGS sequence"/>
</dbReference>
<dbReference type="PROSITE" id="PS50887">
    <property type="entry name" value="GGDEF"/>
    <property type="match status" value="1"/>
</dbReference>
<comment type="cofactor">
    <cofactor evidence="1">
        <name>Mg(2+)</name>
        <dbReference type="ChEBI" id="CHEBI:18420"/>
    </cofactor>
</comment>
<dbReference type="EMBL" id="JAMTCD010000008">
    <property type="protein sequence ID" value="MCT7941802.1"/>
    <property type="molecule type" value="Genomic_DNA"/>
</dbReference>
<gene>
    <name evidence="5" type="ORF">NE535_08350</name>
</gene>
<dbReference type="RefSeq" id="WP_261298182.1">
    <property type="nucleotide sequence ID" value="NZ_JAMTCD010000008.1"/>
</dbReference>
<dbReference type="SMART" id="SM00267">
    <property type="entry name" value="GGDEF"/>
    <property type="match status" value="1"/>
</dbReference>
<dbReference type="NCBIfam" id="TIGR00254">
    <property type="entry name" value="GGDEF"/>
    <property type="match status" value="1"/>
</dbReference>
<comment type="catalytic activity">
    <reaction evidence="3">
        <text>2 GTP = 3',3'-c-di-GMP + 2 diphosphate</text>
        <dbReference type="Rhea" id="RHEA:24898"/>
        <dbReference type="ChEBI" id="CHEBI:33019"/>
        <dbReference type="ChEBI" id="CHEBI:37565"/>
        <dbReference type="ChEBI" id="CHEBI:58805"/>
        <dbReference type="EC" id="2.7.7.65"/>
    </reaction>
</comment>
<feature type="domain" description="GGDEF" evidence="4">
    <location>
        <begin position="207"/>
        <end position="343"/>
    </location>
</feature>
<dbReference type="InterPro" id="IPR050469">
    <property type="entry name" value="Diguanylate_Cyclase"/>
</dbReference>
<dbReference type="GO" id="GO:1902201">
    <property type="term" value="P:negative regulation of bacterial-type flagellum-dependent cell motility"/>
    <property type="evidence" value="ECO:0007669"/>
    <property type="project" value="TreeGrafter"/>
</dbReference>
<evidence type="ECO:0000313" key="6">
    <source>
        <dbReference type="Proteomes" id="UP001155546"/>
    </source>
</evidence>
<evidence type="ECO:0000256" key="3">
    <source>
        <dbReference type="ARBA" id="ARBA00034247"/>
    </source>
</evidence>
<evidence type="ECO:0000313" key="5">
    <source>
        <dbReference type="EMBL" id="MCT7941802.1"/>
    </source>
</evidence>
<proteinExistence type="predicted"/>
<dbReference type="Gene3D" id="3.30.70.270">
    <property type="match status" value="1"/>
</dbReference>
<dbReference type="InterPro" id="IPR000160">
    <property type="entry name" value="GGDEF_dom"/>
</dbReference>
<dbReference type="Pfam" id="PF00990">
    <property type="entry name" value="GGDEF"/>
    <property type="match status" value="1"/>
</dbReference>
<dbReference type="CDD" id="cd01949">
    <property type="entry name" value="GGDEF"/>
    <property type="match status" value="1"/>
</dbReference>
<keyword evidence="6" id="KW-1185">Reference proteome</keyword>
<dbReference type="InterPro" id="IPR043128">
    <property type="entry name" value="Rev_trsase/Diguanyl_cyclase"/>
</dbReference>
<protein>
    <recommendedName>
        <fullName evidence="2">diguanylate cyclase</fullName>
        <ecNumber evidence="2">2.7.7.65</ecNumber>
    </recommendedName>
</protein>
<dbReference type="InterPro" id="IPR029787">
    <property type="entry name" value="Nucleotide_cyclase"/>
</dbReference>
<dbReference type="EC" id="2.7.7.65" evidence="2"/>
<dbReference type="PANTHER" id="PTHR45138:SF9">
    <property type="entry name" value="DIGUANYLATE CYCLASE DGCM-RELATED"/>
    <property type="match status" value="1"/>
</dbReference>
<dbReference type="GO" id="GO:0052621">
    <property type="term" value="F:diguanylate cyclase activity"/>
    <property type="evidence" value="ECO:0007669"/>
    <property type="project" value="UniProtKB-EC"/>
</dbReference>
<comment type="caution">
    <text evidence="5">The sequence shown here is derived from an EMBL/GenBank/DDBJ whole genome shotgun (WGS) entry which is preliminary data.</text>
</comment>
<evidence type="ECO:0000259" key="4">
    <source>
        <dbReference type="PROSITE" id="PS50887"/>
    </source>
</evidence>
<dbReference type="PANTHER" id="PTHR45138">
    <property type="entry name" value="REGULATORY COMPONENTS OF SENSORY TRANSDUCTION SYSTEM"/>
    <property type="match status" value="1"/>
</dbReference>
<evidence type="ECO:0000256" key="2">
    <source>
        <dbReference type="ARBA" id="ARBA00012528"/>
    </source>
</evidence>
<dbReference type="AlphaFoldDB" id="A0A9X2WMV2"/>